<comment type="caution">
    <text evidence="1">The sequence shown here is derived from an EMBL/GenBank/DDBJ whole genome shotgun (WGS) entry which is preliminary data.</text>
</comment>
<proteinExistence type="predicted"/>
<dbReference type="EMBL" id="MEUM01000149">
    <property type="protein sequence ID" value="OGC39140.1"/>
    <property type="molecule type" value="Genomic_DNA"/>
</dbReference>
<protein>
    <submittedName>
        <fullName evidence="1">Uncharacterized protein</fullName>
    </submittedName>
</protein>
<evidence type="ECO:0000313" key="2">
    <source>
        <dbReference type="Proteomes" id="UP000177025"/>
    </source>
</evidence>
<dbReference type="Proteomes" id="UP000177025">
    <property type="component" value="Unassembled WGS sequence"/>
</dbReference>
<accession>A0A1F4U2S6</accession>
<reference evidence="1 2" key="1">
    <citation type="journal article" date="2016" name="Nat. Commun.">
        <title>Thousands of microbial genomes shed light on interconnected biogeochemical processes in an aquifer system.</title>
        <authorList>
            <person name="Anantharaman K."/>
            <person name="Brown C.T."/>
            <person name="Hug L.A."/>
            <person name="Sharon I."/>
            <person name="Castelle C.J."/>
            <person name="Probst A.J."/>
            <person name="Thomas B.C."/>
            <person name="Singh A."/>
            <person name="Wilkins M.J."/>
            <person name="Karaoz U."/>
            <person name="Brodie E.L."/>
            <person name="Williams K.H."/>
            <person name="Hubbard S.S."/>
            <person name="Banfield J.F."/>
        </authorList>
    </citation>
    <scope>NUCLEOTIDE SEQUENCE [LARGE SCALE GENOMIC DNA]</scope>
</reference>
<organism evidence="1 2">
    <name type="scientific">candidate division WOR-3 bacterium RBG_13_43_14</name>
    <dbReference type="NCBI Taxonomy" id="1802590"/>
    <lineage>
        <taxon>Bacteria</taxon>
        <taxon>Bacteria division WOR-3</taxon>
    </lineage>
</organism>
<gene>
    <name evidence="1" type="ORF">A2Y85_08360</name>
</gene>
<dbReference type="AlphaFoldDB" id="A0A1F4U2S6"/>
<sequence>MKVDEIMLLIQSNMILRRQDKTRDSSLNTFCIFISFVIRKSLLVIQGWIRESVNDKQQTIIEICMMMFESLLRRKNV</sequence>
<evidence type="ECO:0000313" key="1">
    <source>
        <dbReference type="EMBL" id="OGC39140.1"/>
    </source>
</evidence>
<name>A0A1F4U2S6_UNCW3</name>